<feature type="domain" description="EamA" evidence="7">
    <location>
        <begin position="25"/>
        <end position="156"/>
    </location>
</feature>
<dbReference type="InterPro" id="IPR037185">
    <property type="entry name" value="EmrE-like"/>
</dbReference>
<name>A0A0B5DTC7_9RHOB</name>
<accession>A0A0B5DTC7</accession>
<feature type="transmembrane region" description="Helical" evidence="6">
    <location>
        <begin position="224"/>
        <end position="246"/>
    </location>
</feature>
<feature type="transmembrane region" description="Helical" evidence="6">
    <location>
        <begin position="142"/>
        <end position="160"/>
    </location>
</feature>
<dbReference type="Gene3D" id="1.10.3730.20">
    <property type="match status" value="1"/>
</dbReference>
<dbReference type="KEGG" id="cid:P73_1604"/>
<feature type="transmembrane region" description="Helical" evidence="6">
    <location>
        <begin position="117"/>
        <end position="135"/>
    </location>
</feature>
<evidence type="ECO:0000256" key="1">
    <source>
        <dbReference type="ARBA" id="ARBA00004141"/>
    </source>
</evidence>
<organism evidence="8 9">
    <name type="scientific">Celeribacter indicus</name>
    <dbReference type="NCBI Taxonomy" id="1208324"/>
    <lineage>
        <taxon>Bacteria</taxon>
        <taxon>Pseudomonadati</taxon>
        <taxon>Pseudomonadota</taxon>
        <taxon>Alphaproteobacteria</taxon>
        <taxon>Rhodobacterales</taxon>
        <taxon>Roseobacteraceae</taxon>
        <taxon>Celeribacter</taxon>
    </lineage>
</organism>
<evidence type="ECO:0000256" key="6">
    <source>
        <dbReference type="SAM" id="Phobius"/>
    </source>
</evidence>
<dbReference type="OrthoDB" id="7165334at2"/>
<keyword evidence="5 6" id="KW-0472">Membrane</keyword>
<keyword evidence="9" id="KW-1185">Reference proteome</keyword>
<dbReference type="Pfam" id="PF00892">
    <property type="entry name" value="EamA"/>
    <property type="match status" value="2"/>
</dbReference>
<dbReference type="HOGENOM" id="CLU_032828_2_0_5"/>
<comment type="subcellular location">
    <subcellularLocation>
        <location evidence="1">Membrane</location>
        <topology evidence="1">Multi-pass membrane protein</topology>
    </subcellularLocation>
</comment>
<evidence type="ECO:0000256" key="2">
    <source>
        <dbReference type="ARBA" id="ARBA00009853"/>
    </source>
</evidence>
<feature type="transmembrane region" description="Helical" evidence="6">
    <location>
        <begin position="280"/>
        <end position="298"/>
    </location>
</feature>
<evidence type="ECO:0000313" key="8">
    <source>
        <dbReference type="EMBL" id="AJE46319.1"/>
    </source>
</evidence>
<comment type="similarity">
    <text evidence="2">Belongs to the drug/metabolite transporter (DMT) superfamily. 10 TMS drug/metabolite exporter (DME) (TC 2.A.7.3) family.</text>
</comment>
<dbReference type="PANTHER" id="PTHR22911:SF6">
    <property type="entry name" value="SOLUTE CARRIER FAMILY 35 MEMBER G1"/>
    <property type="match status" value="1"/>
</dbReference>
<evidence type="ECO:0000313" key="9">
    <source>
        <dbReference type="Proteomes" id="UP000031521"/>
    </source>
</evidence>
<dbReference type="AlphaFoldDB" id="A0A0B5DTC7"/>
<keyword evidence="4 6" id="KW-1133">Transmembrane helix</keyword>
<keyword evidence="3 6" id="KW-0812">Transmembrane</keyword>
<reference evidence="8 9" key="1">
    <citation type="journal article" date="2014" name="Int. J. Syst. Evol. Microbiol.">
        <title>Celeribacter indicus sp. nov., a polycyclic aromatic hydrocarbon-degrading bacterium from deep-sea sediment and reclassification of Huaishuia halophila as Celeribacter halophilus comb. nov.</title>
        <authorList>
            <person name="Lai Q."/>
            <person name="Cao J."/>
            <person name="Yuan J."/>
            <person name="Li F."/>
            <person name="Shao Z."/>
        </authorList>
    </citation>
    <scope>NUCLEOTIDE SEQUENCE [LARGE SCALE GENOMIC DNA]</scope>
    <source>
        <strain evidence="8">P73</strain>
    </source>
</reference>
<gene>
    <name evidence="8" type="ORF">P73_1604</name>
</gene>
<dbReference type="Proteomes" id="UP000031521">
    <property type="component" value="Chromosome"/>
</dbReference>
<proteinExistence type="inferred from homology"/>
<feature type="domain" description="EamA" evidence="7">
    <location>
        <begin position="170"/>
        <end position="296"/>
    </location>
</feature>
<feature type="transmembrane region" description="Helical" evidence="6">
    <location>
        <begin position="190"/>
        <end position="212"/>
    </location>
</feature>
<evidence type="ECO:0000256" key="3">
    <source>
        <dbReference type="ARBA" id="ARBA00022692"/>
    </source>
</evidence>
<dbReference type="EMBL" id="CP004393">
    <property type="protein sequence ID" value="AJE46319.1"/>
    <property type="molecule type" value="Genomic_DNA"/>
</dbReference>
<dbReference type="InterPro" id="IPR000620">
    <property type="entry name" value="EamA_dom"/>
</dbReference>
<evidence type="ECO:0000259" key="7">
    <source>
        <dbReference type="Pfam" id="PF00892"/>
    </source>
</evidence>
<feature type="transmembrane region" description="Helical" evidence="6">
    <location>
        <begin position="51"/>
        <end position="71"/>
    </location>
</feature>
<dbReference type="SUPFAM" id="SSF103481">
    <property type="entry name" value="Multidrug resistance efflux transporter EmrE"/>
    <property type="match status" value="2"/>
</dbReference>
<feature type="transmembrane region" description="Helical" evidence="6">
    <location>
        <begin position="166"/>
        <end position="183"/>
    </location>
</feature>
<protein>
    <recommendedName>
        <fullName evidence="7">EamA domain-containing protein</fullName>
    </recommendedName>
</protein>
<dbReference type="PANTHER" id="PTHR22911">
    <property type="entry name" value="ACYL-MALONYL CONDENSING ENZYME-RELATED"/>
    <property type="match status" value="1"/>
</dbReference>
<feature type="transmembrane region" description="Helical" evidence="6">
    <location>
        <begin position="20"/>
        <end position="39"/>
    </location>
</feature>
<sequence length="304" mass="31379">MPTPSSPSAAAPGRSGPLQAGNSGGILFMVLAMACFALEDMAVKRIAETLPVGELLVLFGLGGMAVFAALTRARGERLLHPAMLSRVMLLRAVFEVAGRLFFTLSLALAALSTTSAILQATPLVVAAAGVAFFGERVTPGRWAIIALGFAGVLLVIRPGLDGFTPLSMLALLGMFGFAGRDLATRAAPPILSFAQLGITGFAALVVAGALVSPSGDAWLMPSPAALGWLGFAMAVGVLAYTALTLAMRMGEISVVAPFRYIRLLFAMILAALVFGERPDAAELLGAAVIVGSGVLLLVTSRRRR</sequence>
<dbReference type="GO" id="GO:0016020">
    <property type="term" value="C:membrane"/>
    <property type="evidence" value="ECO:0007669"/>
    <property type="project" value="UniProtKB-SubCell"/>
</dbReference>
<feature type="transmembrane region" description="Helical" evidence="6">
    <location>
        <begin position="258"/>
        <end position="274"/>
    </location>
</feature>
<evidence type="ECO:0000256" key="5">
    <source>
        <dbReference type="ARBA" id="ARBA00023136"/>
    </source>
</evidence>
<evidence type="ECO:0000256" key="4">
    <source>
        <dbReference type="ARBA" id="ARBA00022989"/>
    </source>
</evidence>